<keyword evidence="4" id="KW-0808">Transferase</keyword>
<evidence type="ECO:0000256" key="9">
    <source>
        <dbReference type="ARBA" id="ARBA00023242"/>
    </source>
</evidence>
<dbReference type="InterPro" id="IPR026846">
    <property type="entry name" value="Nse2(Mms21)"/>
</dbReference>
<evidence type="ECO:0000256" key="3">
    <source>
        <dbReference type="ARBA" id="ARBA00008212"/>
    </source>
</evidence>
<dbReference type="InterPro" id="IPR013083">
    <property type="entry name" value="Znf_RING/FYVE/PHD"/>
</dbReference>
<protein>
    <recommendedName>
        <fullName evidence="11">SP-RING-type domain-containing protein</fullName>
    </recommendedName>
</protein>
<organism evidence="12 13">
    <name type="scientific">Taxus chinensis</name>
    <name type="common">Chinese yew</name>
    <name type="synonym">Taxus wallichiana var. chinensis</name>
    <dbReference type="NCBI Taxonomy" id="29808"/>
    <lineage>
        <taxon>Eukaryota</taxon>
        <taxon>Viridiplantae</taxon>
        <taxon>Streptophyta</taxon>
        <taxon>Embryophyta</taxon>
        <taxon>Tracheophyta</taxon>
        <taxon>Spermatophyta</taxon>
        <taxon>Pinopsida</taxon>
        <taxon>Pinidae</taxon>
        <taxon>Conifers II</taxon>
        <taxon>Cupressales</taxon>
        <taxon>Taxaceae</taxon>
        <taxon>Taxus</taxon>
    </lineage>
</organism>
<dbReference type="GO" id="GO:0016925">
    <property type="term" value="P:protein sumoylation"/>
    <property type="evidence" value="ECO:0007669"/>
    <property type="project" value="TreeGrafter"/>
</dbReference>
<comment type="caution">
    <text evidence="12">The sequence shown here is derived from an EMBL/GenBank/DDBJ whole genome shotgun (WGS) entry which is preliminary data.</text>
</comment>
<evidence type="ECO:0000256" key="6">
    <source>
        <dbReference type="ARBA" id="ARBA00022771"/>
    </source>
</evidence>
<comment type="pathway">
    <text evidence="2">Protein modification; protein sumoylation.</text>
</comment>
<dbReference type="CDD" id="cd16651">
    <property type="entry name" value="SPL-RING_NSE2"/>
    <property type="match status" value="1"/>
</dbReference>
<comment type="subcellular location">
    <subcellularLocation>
        <location evidence="1">Nucleus</location>
    </subcellularLocation>
</comment>
<sequence length="200" mass="22362">MATSIADRIGVTVSNLETSNHSLIADVRNSLVTIKMIAQDLERENKSDLVKQLDKATLELIPLSDDIIHLSSALQAIGKEYNSSNESTDFKKLLDEHISQREAVSPLVPENHVFYKQFKEAVWRVSHADEPMPGEEHEDIIMTSSQCSLVNTICPLTGKPVTELKDPVRSTECKHIYEKEAVMNHIKMYGKKRGCKCAAA</sequence>
<dbReference type="PROSITE" id="PS51044">
    <property type="entry name" value="ZF_SP_RING"/>
    <property type="match status" value="1"/>
</dbReference>
<evidence type="ECO:0000256" key="4">
    <source>
        <dbReference type="ARBA" id="ARBA00022679"/>
    </source>
</evidence>
<evidence type="ECO:0000256" key="5">
    <source>
        <dbReference type="ARBA" id="ARBA00022723"/>
    </source>
</evidence>
<accession>A0AA38L9W9</accession>
<proteinExistence type="inferred from homology"/>
<dbReference type="PANTHER" id="PTHR21330">
    <property type="entry name" value="E3 SUMO-PROTEIN LIGASE NSE2"/>
    <property type="match status" value="1"/>
</dbReference>
<evidence type="ECO:0000313" key="12">
    <source>
        <dbReference type="EMBL" id="KAH9317298.1"/>
    </source>
</evidence>
<dbReference type="PANTHER" id="PTHR21330:SF1">
    <property type="entry name" value="E3 SUMO-PROTEIN LIGASE NSE2"/>
    <property type="match status" value="1"/>
</dbReference>
<comment type="similarity">
    <text evidence="3">Belongs to the NSE2 family.</text>
</comment>
<dbReference type="GO" id="GO:0000724">
    <property type="term" value="P:double-strand break repair via homologous recombination"/>
    <property type="evidence" value="ECO:0007669"/>
    <property type="project" value="InterPro"/>
</dbReference>
<feature type="domain" description="SP-RING-type" evidence="11">
    <location>
        <begin position="136"/>
        <end position="200"/>
    </location>
</feature>
<feature type="non-terminal residue" evidence="12">
    <location>
        <position position="200"/>
    </location>
</feature>
<evidence type="ECO:0000256" key="1">
    <source>
        <dbReference type="ARBA" id="ARBA00004123"/>
    </source>
</evidence>
<evidence type="ECO:0000313" key="13">
    <source>
        <dbReference type="Proteomes" id="UP000824469"/>
    </source>
</evidence>
<dbReference type="InterPro" id="IPR004181">
    <property type="entry name" value="Znf_MIZ"/>
</dbReference>
<evidence type="ECO:0000256" key="10">
    <source>
        <dbReference type="PROSITE-ProRule" id="PRU00452"/>
    </source>
</evidence>
<keyword evidence="7" id="KW-0833">Ubl conjugation pathway</keyword>
<dbReference type="AlphaFoldDB" id="A0AA38L9W9"/>
<keyword evidence="13" id="KW-1185">Reference proteome</keyword>
<dbReference type="Proteomes" id="UP000824469">
    <property type="component" value="Unassembled WGS sequence"/>
</dbReference>
<keyword evidence="6 10" id="KW-0863">Zinc-finger</keyword>
<keyword evidence="9" id="KW-0539">Nucleus</keyword>
<dbReference type="OMA" id="HISQREA"/>
<evidence type="ECO:0000256" key="8">
    <source>
        <dbReference type="ARBA" id="ARBA00022833"/>
    </source>
</evidence>
<evidence type="ECO:0000256" key="2">
    <source>
        <dbReference type="ARBA" id="ARBA00004718"/>
    </source>
</evidence>
<gene>
    <name evidence="12" type="ORF">KI387_019067</name>
</gene>
<dbReference type="GO" id="GO:0008270">
    <property type="term" value="F:zinc ion binding"/>
    <property type="evidence" value="ECO:0007669"/>
    <property type="project" value="UniProtKB-KW"/>
</dbReference>
<evidence type="ECO:0000259" key="11">
    <source>
        <dbReference type="PROSITE" id="PS51044"/>
    </source>
</evidence>
<dbReference type="GO" id="GO:0005634">
    <property type="term" value="C:nucleus"/>
    <property type="evidence" value="ECO:0007669"/>
    <property type="project" value="UniProtKB-SubCell"/>
</dbReference>
<keyword evidence="8" id="KW-0862">Zinc</keyword>
<reference evidence="12 13" key="1">
    <citation type="journal article" date="2021" name="Nat. Plants">
        <title>The Taxus genome provides insights into paclitaxel biosynthesis.</title>
        <authorList>
            <person name="Xiong X."/>
            <person name="Gou J."/>
            <person name="Liao Q."/>
            <person name="Li Y."/>
            <person name="Zhou Q."/>
            <person name="Bi G."/>
            <person name="Li C."/>
            <person name="Du R."/>
            <person name="Wang X."/>
            <person name="Sun T."/>
            <person name="Guo L."/>
            <person name="Liang H."/>
            <person name="Lu P."/>
            <person name="Wu Y."/>
            <person name="Zhang Z."/>
            <person name="Ro D.K."/>
            <person name="Shang Y."/>
            <person name="Huang S."/>
            <person name="Yan J."/>
        </authorList>
    </citation>
    <scope>NUCLEOTIDE SEQUENCE [LARGE SCALE GENOMIC DNA]</scope>
    <source>
        <strain evidence="12">Ta-2019</strain>
    </source>
</reference>
<dbReference type="EMBL" id="JAHRHJ020000004">
    <property type="protein sequence ID" value="KAH9317298.1"/>
    <property type="molecule type" value="Genomic_DNA"/>
</dbReference>
<name>A0AA38L9W9_TAXCH</name>
<evidence type="ECO:0000256" key="7">
    <source>
        <dbReference type="ARBA" id="ARBA00022786"/>
    </source>
</evidence>
<dbReference type="GO" id="GO:0061665">
    <property type="term" value="F:SUMO ligase activity"/>
    <property type="evidence" value="ECO:0007669"/>
    <property type="project" value="TreeGrafter"/>
</dbReference>
<keyword evidence="5" id="KW-0479">Metal-binding</keyword>
<dbReference type="Gene3D" id="3.30.40.10">
    <property type="entry name" value="Zinc/RING finger domain, C3HC4 (zinc finger)"/>
    <property type="match status" value="1"/>
</dbReference>
<dbReference type="GO" id="GO:0030915">
    <property type="term" value="C:Smc5-Smc6 complex"/>
    <property type="evidence" value="ECO:0007669"/>
    <property type="project" value="InterPro"/>
</dbReference>
<dbReference type="Pfam" id="PF11789">
    <property type="entry name" value="zf-Nse"/>
    <property type="match status" value="1"/>
</dbReference>